<organism evidence="2 3">
    <name type="scientific">Microvirga flocculans</name>
    <dbReference type="NCBI Taxonomy" id="217168"/>
    <lineage>
        <taxon>Bacteria</taxon>
        <taxon>Pseudomonadati</taxon>
        <taxon>Pseudomonadota</taxon>
        <taxon>Alphaproteobacteria</taxon>
        <taxon>Hyphomicrobiales</taxon>
        <taxon>Methylobacteriaceae</taxon>
        <taxon>Microvirga</taxon>
    </lineage>
</organism>
<evidence type="ECO:0000313" key="2">
    <source>
        <dbReference type="EMBL" id="MBB4040259.1"/>
    </source>
</evidence>
<gene>
    <name evidence="2" type="ORF">GGR34_001910</name>
</gene>
<comment type="caution">
    <text evidence="2">The sequence shown here is derived from an EMBL/GenBank/DDBJ whole genome shotgun (WGS) entry which is preliminary data.</text>
</comment>
<feature type="region of interest" description="Disordered" evidence="1">
    <location>
        <begin position="37"/>
        <end position="62"/>
    </location>
</feature>
<dbReference type="AlphaFoldDB" id="A0A7W6IG91"/>
<name>A0A7W6IG91_9HYPH</name>
<dbReference type="EMBL" id="JACIDC010000005">
    <property type="protein sequence ID" value="MBB4040259.1"/>
    <property type="molecule type" value="Genomic_DNA"/>
</dbReference>
<accession>A0A7W6IG91</accession>
<feature type="region of interest" description="Disordered" evidence="1">
    <location>
        <begin position="1"/>
        <end position="22"/>
    </location>
</feature>
<sequence length="62" mass="6307">MTQNASGRDARPGKQHAGPSIPAFKEVALPALAAAVQAAKPQQSPPKPAAPPAILRKEAMLG</sequence>
<dbReference type="Proteomes" id="UP000519439">
    <property type="component" value="Unassembled WGS sequence"/>
</dbReference>
<reference evidence="2 3" key="1">
    <citation type="submission" date="2020-08" db="EMBL/GenBank/DDBJ databases">
        <title>Genomic Encyclopedia of Type Strains, Phase IV (KMG-IV): sequencing the most valuable type-strain genomes for metagenomic binning, comparative biology and taxonomic classification.</title>
        <authorList>
            <person name="Goeker M."/>
        </authorList>
    </citation>
    <scope>NUCLEOTIDE SEQUENCE [LARGE SCALE GENOMIC DNA]</scope>
    <source>
        <strain evidence="2 3">DSM 15743</strain>
    </source>
</reference>
<dbReference type="RefSeq" id="WP_027315163.1">
    <property type="nucleotide sequence ID" value="NZ_JACIDC010000005.1"/>
</dbReference>
<evidence type="ECO:0000313" key="3">
    <source>
        <dbReference type="Proteomes" id="UP000519439"/>
    </source>
</evidence>
<keyword evidence="3" id="KW-1185">Reference proteome</keyword>
<protein>
    <submittedName>
        <fullName evidence="2">Uncharacterized protein</fullName>
    </submittedName>
</protein>
<evidence type="ECO:0000256" key="1">
    <source>
        <dbReference type="SAM" id="MobiDB-lite"/>
    </source>
</evidence>
<proteinExistence type="predicted"/>